<feature type="transmembrane region" description="Helical" evidence="8">
    <location>
        <begin position="59"/>
        <end position="78"/>
    </location>
</feature>
<feature type="transmembrane region" description="Helical" evidence="8">
    <location>
        <begin position="328"/>
        <end position="346"/>
    </location>
</feature>
<evidence type="ECO:0000256" key="2">
    <source>
        <dbReference type="ARBA" id="ARBA00008821"/>
    </source>
</evidence>
<dbReference type="NCBIfam" id="NF037981">
    <property type="entry name" value="NCS2_1"/>
    <property type="match status" value="1"/>
</dbReference>
<keyword evidence="7 8" id="KW-0472">Membrane</keyword>
<evidence type="ECO:0000256" key="7">
    <source>
        <dbReference type="ARBA" id="ARBA00023136"/>
    </source>
</evidence>
<dbReference type="Pfam" id="PF00860">
    <property type="entry name" value="Xan_ur_permease"/>
    <property type="match status" value="1"/>
</dbReference>
<feature type="transmembrane region" description="Helical" evidence="8">
    <location>
        <begin position="116"/>
        <end position="137"/>
    </location>
</feature>
<dbReference type="AlphaFoldDB" id="A0A7W9TRG1"/>
<feature type="transmembrane region" description="Helical" evidence="8">
    <location>
        <begin position="28"/>
        <end position="53"/>
    </location>
</feature>
<organism evidence="9 10">
    <name type="scientific">Castellaniella defragrans</name>
    <name type="common">Alcaligenes defragrans</name>
    <dbReference type="NCBI Taxonomy" id="75697"/>
    <lineage>
        <taxon>Bacteria</taxon>
        <taxon>Pseudomonadati</taxon>
        <taxon>Pseudomonadota</taxon>
        <taxon>Betaproteobacteria</taxon>
        <taxon>Burkholderiales</taxon>
        <taxon>Alcaligenaceae</taxon>
        <taxon>Castellaniella</taxon>
    </lineage>
</organism>
<dbReference type="GO" id="GO:0005886">
    <property type="term" value="C:plasma membrane"/>
    <property type="evidence" value="ECO:0007669"/>
    <property type="project" value="UniProtKB-SubCell"/>
</dbReference>
<feature type="transmembrane region" description="Helical" evidence="8">
    <location>
        <begin position="144"/>
        <end position="167"/>
    </location>
</feature>
<feature type="transmembrane region" description="Helical" evidence="8">
    <location>
        <begin position="179"/>
        <end position="197"/>
    </location>
</feature>
<dbReference type="InterPro" id="IPR006042">
    <property type="entry name" value="Xan_ur_permease"/>
</dbReference>
<evidence type="ECO:0000256" key="6">
    <source>
        <dbReference type="ARBA" id="ARBA00022989"/>
    </source>
</evidence>
<dbReference type="PANTHER" id="PTHR42810:SF4">
    <property type="entry name" value="URIC ACID TRANSPORTER UACT"/>
    <property type="match status" value="1"/>
</dbReference>
<evidence type="ECO:0000256" key="8">
    <source>
        <dbReference type="SAM" id="Phobius"/>
    </source>
</evidence>
<comment type="similarity">
    <text evidence="2">Belongs to the nucleobase:cation symporter-2 (NCS2) (TC 2.A.40) family.</text>
</comment>
<dbReference type="PROSITE" id="PS01116">
    <property type="entry name" value="XANTH_URACIL_PERMASE"/>
    <property type="match status" value="1"/>
</dbReference>
<comment type="subcellular location">
    <subcellularLocation>
        <location evidence="1">Cell membrane</location>
        <topology evidence="1">Multi-pass membrane protein</topology>
    </subcellularLocation>
</comment>
<accession>A0A7W9TRG1</accession>
<comment type="caution">
    <text evidence="9">The sequence shown here is derived from an EMBL/GenBank/DDBJ whole genome shotgun (WGS) entry which is preliminary data.</text>
</comment>
<dbReference type="EMBL" id="JACHIB010000030">
    <property type="protein sequence ID" value="MBB6085515.1"/>
    <property type="molecule type" value="Genomic_DNA"/>
</dbReference>
<feature type="transmembrane region" description="Helical" evidence="8">
    <location>
        <begin position="417"/>
        <end position="436"/>
    </location>
</feature>
<keyword evidence="6 8" id="KW-1133">Transmembrane helix</keyword>
<evidence type="ECO:0000256" key="1">
    <source>
        <dbReference type="ARBA" id="ARBA00004651"/>
    </source>
</evidence>
<evidence type="ECO:0000256" key="3">
    <source>
        <dbReference type="ARBA" id="ARBA00022448"/>
    </source>
</evidence>
<gene>
    <name evidence="9" type="ORF">HNR28_003576</name>
</gene>
<dbReference type="GO" id="GO:0042907">
    <property type="term" value="F:xanthine transmembrane transporter activity"/>
    <property type="evidence" value="ECO:0007669"/>
    <property type="project" value="TreeGrafter"/>
</dbReference>
<name>A0A7W9TRG1_CASDE</name>
<feature type="transmembrane region" description="Helical" evidence="8">
    <location>
        <begin position="90"/>
        <end position="110"/>
    </location>
</feature>
<evidence type="ECO:0000313" key="10">
    <source>
        <dbReference type="Proteomes" id="UP000541136"/>
    </source>
</evidence>
<proteinExistence type="inferred from homology"/>
<dbReference type="RefSeq" id="WP_151023879.1">
    <property type="nucleotide sequence ID" value="NZ_JACHIB010000030.1"/>
</dbReference>
<keyword evidence="3" id="KW-0813">Transport</keyword>
<evidence type="ECO:0000256" key="4">
    <source>
        <dbReference type="ARBA" id="ARBA00022475"/>
    </source>
</evidence>
<dbReference type="InterPro" id="IPR006043">
    <property type="entry name" value="NCS2"/>
</dbReference>
<evidence type="ECO:0000313" key="9">
    <source>
        <dbReference type="EMBL" id="MBB6085515.1"/>
    </source>
</evidence>
<reference evidence="9 10" key="1">
    <citation type="submission" date="2020-08" db="EMBL/GenBank/DDBJ databases">
        <title>Genomic Encyclopedia of Type Strains, Phase IV (KMG-IV): sequencing the most valuable type-strain genomes for metagenomic binning, comparative biology and taxonomic classification.</title>
        <authorList>
            <person name="Goeker M."/>
        </authorList>
    </citation>
    <scope>NUCLEOTIDE SEQUENCE [LARGE SCALE GENOMIC DNA]</scope>
    <source>
        <strain evidence="9 10">DSM 12141</strain>
    </source>
</reference>
<sequence>METNHPRHDGAPAAEVHPVDQIRPVGTLFLFAVQHILVMVAAPVSSVFLIAKALNLSDALSSALLSSVFVFCGLGSILQSVGIGRIGVRLPFIMLPGGAATILFISIAQGTDLQTAAGAVILTGIFYILAVTLFVRILKYFPPLVIGTMVVVIGISLVKVTGLLFTGRPGTEHFGDPRQLLLALVTIALTVLCFRFLRGFLRQLSVALGLVGGTLFAMALGETHFISLVAGPLISTPTLFPFGMPHLDLVAAIPMLVWSLASMAEATGQTVINGEIVGREVDPPRDVPRVIRSDGIISIIGGLFGTPVMVTSGENIGIVRASGVRSRYVTAVAGALLVVIGFTPLARMLNGIPPAVVGGTAVVVFAIISVLGIQMLARVDFTRTGNLVTCTLALALGLLPVLIPGMYHSLPANVQTIFGSGVAMSALVAVLLNLLFHHCGARDRDDLAKEPDAGPQARPADYRI</sequence>
<dbReference type="Proteomes" id="UP000541136">
    <property type="component" value="Unassembled WGS sequence"/>
</dbReference>
<keyword evidence="5 8" id="KW-0812">Transmembrane</keyword>
<evidence type="ECO:0000256" key="5">
    <source>
        <dbReference type="ARBA" id="ARBA00022692"/>
    </source>
</evidence>
<keyword evidence="4" id="KW-1003">Cell membrane</keyword>
<dbReference type="PANTHER" id="PTHR42810">
    <property type="entry name" value="PURINE PERMEASE C1399.01C-RELATED"/>
    <property type="match status" value="1"/>
</dbReference>
<feature type="transmembrane region" description="Helical" evidence="8">
    <location>
        <begin position="204"/>
        <end position="230"/>
    </location>
</feature>
<protein>
    <submittedName>
        <fullName evidence="9">Uracil-xanthine permease</fullName>
    </submittedName>
</protein>
<feature type="transmembrane region" description="Helical" evidence="8">
    <location>
        <begin position="352"/>
        <end position="373"/>
    </location>
</feature>
<feature type="transmembrane region" description="Helical" evidence="8">
    <location>
        <begin position="385"/>
        <end position="405"/>
    </location>
</feature>